<dbReference type="AlphaFoldDB" id="A0A1I7DCG2"/>
<dbReference type="RefSeq" id="WP_036049803.1">
    <property type="nucleotide sequence ID" value="NZ_FPAW01000026.1"/>
</dbReference>
<dbReference type="STRING" id="999627.SAMN05216236_1268"/>
<keyword evidence="2" id="KW-1185">Reference proteome</keyword>
<evidence type="ECO:0000313" key="1">
    <source>
        <dbReference type="EMBL" id="SFU09391.1"/>
    </source>
</evidence>
<dbReference type="OrthoDB" id="7863585at2"/>
<dbReference type="EMBL" id="FPAW01000026">
    <property type="protein sequence ID" value="SFU09391.1"/>
    <property type="molecule type" value="Genomic_DNA"/>
</dbReference>
<protein>
    <submittedName>
        <fullName evidence="1">Uncharacterized protein</fullName>
    </submittedName>
</protein>
<reference evidence="1 2" key="1">
    <citation type="submission" date="2016-10" db="EMBL/GenBank/DDBJ databases">
        <authorList>
            <person name="de Groot N.N."/>
        </authorList>
    </citation>
    <scope>NUCLEOTIDE SEQUENCE [LARGE SCALE GENOMIC DNA]</scope>
    <source>
        <strain evidence="1 2">CGMCC 1.10959</strain>
    </source>
</reference>
<sequence>MALTLRTFAGFGLVLLLLLTSLGMAVARGAPGASGRIELCTGTGPVMVDVDENGVPVGPPYICPDYALTLLAHVAAPDTVPLQVLRAPQLAYPPVSAPRSARLCPVRLARAPPLPV</sequence>
<name>A0A1I7DCG2_9RHOB</name>
<dbReference type="Proteomes" id="UP000182466">
    <property type="component" value="Unassembled WGS sequence"/>
</dbReference>
<gene>
    <name evidence="1" type="ORF">SAMN05216236_1268</name>
</gene>
<proteinExistence type="predicted"/>
<accession>A0A1I7DCG2</accession>
<organism evidence="1 2">
    <name type="scientific">Sedimentitalea nanhaiensis</name>
    <dbReference type="NCBI Taxonomy" id="999627"/>
    <lineage>
        <taxon>Bacteria</taxon>
        <taxon>Pseudomonadati</taxon>
        <taxon>Pseudomonadota</taxon>
        <taxon>Alphaproteobacteria</taxon>
        <taxon>Rhodobacterales</taxon>
        <taxon>Paracoccaceae</taxon>
        <taxon>Sedimentitalea</taxon>
    </lineage>
</organism>
<evidence type="ECO:0000313" key="2">
    <source>
        <dbReference type="Proteomes" id="UP000182466"/>
    </source>
</evidence>